<keyword evidence="4" id="KW-1185">Reference proteome</keyword>
<accession>A0AAF0Q963</accession>
<feature type="domain" description="Tf2-1-like SH3-like" evidence="2">
    <location>
        <begin position="281"/>
        <end position="345"/>
    </location>
</feature>
<reference evidence="3" key="1">
    <citation type="submission" date="2023-08" db="EMBL/GenBank/DDBJ databases">
        <title>A de novo genome assembly of Solanum verrucosum Schlechtendal, a Mexican diploid species geographically isolated from the other diploid A-genome species in potato relatives.</title>
        <authorList>
            <person name="Hosaka K."/>
        </authorList>
    </citation>
    <scope>NUCLEOTIDE SEQUENCE</scope>
    <source>
        <tissue evidence="3">Young leaves</tissue>
    </source>
</reference>
<feature type="domain" description="Retrotransposon gag" evidence="1">
    <location>
        <begin position="110"/>
        <end position="168"/>
    </location>
</feature>
<dbReference type="PANTHER" id="PTHR46148:SF60">
    <property type="entry name" value="CHROMO DOMAIN-CONTAINING PROTEIN"/>
    <property type="match status" value="1"/>
</dbReference>
<dbReference type="Proteomes" id="UP001234989">
    <property type="component" value="Chromosome 3"/>
</dbReference>
<evidence type="ECO:0000259" key="2">
    <source>
        <dbReference type="Pfam" id="PF24626"/>
    </source>
</evidence>
<dbReference type="AlphaFoldDB" id="A0AAF0Q963"/>
<dbReference type="Pfam" id="PF24626">
    <property type="entry name" value="SH3_Tf2-1"/>
    <property type="match status" value="1"/>
</dbReference>
<organism evidence="3 4">
    <name type="scientific">Solanum verrucosum</name>
    <dbReference type="NCBI Taxonomy" id="315347"/>
    <lineage>
        <taxon>Eukaryota</taxon>
        <taxon>Viridiplantae</taxon>
        <taxon>Streptophyta</taxon>
        <taxon>Embryophyta</taxon>
        <taxon>Tracheophyta</taxon>
        <taxon>Spermatophyta</taxon>
        <taxon>Magnoliopsida</taxon>
        <taxon>eudicotyledons</taxon>
        <taxon>Gunneridae</taxon>
        <taxon>Pentapetalae</taxon>
        <taxon>asterids</taxon>
        <taxon>lamiids</taxon>
        <taxon>Solanales</taxon>
        <taxon>Solanaceae</taxon>
        <taxon>Solanoideae</taxon>
        <taxon>Solaneae</taxon>
        <taxon>Solanum</taxon>
    </lineage>
</organism>
<dbReference type="EMBL" id="CP133614">
    <property type="protein sequence ID" value="WMV19302.1"/>
    <property type="molecule type" value="Genomic_DNA"/>
</dbReference>
<dbReference type="InterPro" id="IPR056924">
    <property type="entry name" value="SH3_Tf2-1"/>
</dbReference>
<evidence type="ECO:0000313" key="4">
    <source>
        <dbReference type="Proteomes" id="UP001234989"/>
    </source>
</evidence>
<protein>
    <recommendedName>
        <fullName evidence="5">Retrotransposon gag domain-containing protein</fullName>
    </recommendedName>
</protein>
<evidence type="ECO:0000313" key="3">
    <source>
        <dbReference type="EMBL" id="WMV19302.1"/>
    </source>
</evidence>
<evidence type="ECO:0008006" key="5">
    <source>
        <dbReference type="Google" id="ProtNLM"/>
    </source>
</evidence>
<dbReference type="PANTHER" id="PTHR46148">
    <property type="entry name" value="CHROMO DOMAIN-CONTAINING PROTEIN"/>
    <property type="match status" value="1"/>
</dbReference>
<proteinExistence type="predicted"/>
<name>A0AAF0Q963_SOLVR</name>
<dbReference type="InterPro" id="IPR005162">
    <property type="entry name" value="Retrotrans_gag_dom"/>
</dbReference>
<evidence type="ECO:0000259" key="1">
    <source>
        <dbReference type="Pfam" id="PF03732"/>
    </source>
</evidence>
<dbReference type="Pfam" id="PF03732">
    <property type="entry name" value="Retrotrans_gag"/>
    <property type="match status" value="1"/>
</dbReference>
<gene>
    <name evidence="3" type="ORF">MTR67_012687</name>
</gene>
<sequence>MIMMCQLRMMPPRRAYARNASAHNADAVPPIPDHDVSNEVFQNAIQLLSQSVTYLNNQHVQVPTNASGGSVALAARVRDFVRINPPEFLELQFGEDPQNFIDEFTQWKENKGENASLVTWECFTGAFLDRFFPRELREAKAQEFMNLRQGSMSVQEYRLKFTHLSRLSMGSVAYVEKEKKELVKDVHRLARLGVYIMNISDTGVIIRSGSESSLVAEVKEKQDSDPILLQFKGETSLIGPYSVHEAMEKVQLIRDRLKIAESHQKSYADIRRRDLEFQIDDWVFQKESPMKGVMRFGKKGKLSPRYVGPYRILKRVGKVAYELESLEELAAIHPVFHISLLKKCVGDPTSIAQLENVVVKDSLTYEEEPVEILDRQVRRLRKKEVTSIKVLWRSQSVERATWEAEAAIKAKYPHLFPSISIPA</sequence>